<dbReference type="InterPro" id="IPR022712">
    <property type="entry name" value="Beta_Casp"/>
</dbReference>
<evidence type="ECO:0000256" key="1">
    <source>
        <dbReference type="ARBA" id="ARBA00022801"/>
    </source>
</evidence>
<dbReference type="InterPro" id="IPR036866">
    <property type="entry name" value="RibonucZ/Hydroxyglut_hydro"/>
</dbReference>
<dbReference type="GO" id="GO:0016787">
    <property type="term" value="F:hydrolase activity"/>
    <property type="evidence" value="ECO:0007669"/>
    <property type="project" value="UniProtKB-KW"/>
</dbReference>
<evidence type="ECO:0000313" key="4">
    <source>
        <dbReference type="EMBL" id="MFD2157298.1"/>
    </source>
</evidence>
<dbReference type="Gene3D" id="3.40.50.10890">
    <property type="match status" value="1"/>
</dbReference>
<dbReference type="CDD" id="cd16295">
    <property type="entry name" value="TTHA0252-CPSF-like_MBL-fold"/>
    <property type="match status" value="1"/>
</dbReference>
<protein>
    <submittedName>
        <fullName evidence="4">MBL fold metallo-hydrolase</fullName>
        <ecNumber evidence="4">3.-.-.-</ecNumber>
    </submittedName>
</protein>
<dbReference type="EC" id="3.-.-.-" evidence="4"/>
<dbReference type="EMBL" id="JBHUJB010000005">
    <property type="protein sequence ID" value="MFD2157298.1"/>
    <property type="molecule type" value="Genomic_DNA"/>
</dbReference>
<feature type="domain" description="Beta-Casp" evidence="3">
    <location>
        <begin position="244"/>
        <end position="364"/>
    </location>
</feature>
<sequence>MFFQNLARQNDIGANCYLLETSDSNIVLDSGMHPKEEGIDALPAHHELPPHSVDAIVLSHAHLDHAGTIPVLMRDQQDAPLYLTQPTADLAKALLHNSVNVMQHKRLELGITEYPLYGHRELDRLATRWEPKSYLTPWKINRDTKLTFHDAGHILGSAGVMVESDNKRIFYTGDIQFEDQTLITGARFPEEHVDTLIVETTRGASPRRPDYDRDEEEQRLLKAILDTLERGGSALIPVFAMGKTQEVLTMIHKFKTAGLLPEKTPVYMGGLSTKMTLLFDDLSDSTSRKVPDFKILEDMDINTGSKKHKGAPITYRPGSIFCLSSGMMSENTTSNIFAQTFISNPKNSLLFVGYADPETPGGIIRQTRRGDIVKLSKDQPPVVLDCPVEIFDFSGHATRDAILDYILKIKPNQVFLVHGDSPALEWFQQQISQKLPQTECVIPTPGKKYTL</sequence>
<dbReference type="SUPFAM" id="SSF56281">
    <property type="entry name" value="Metallo-hydrolase/oxidoreductase"/>
    <property type="match status" value="1"/>
</dbReference>
<dbReference type="SMART" id="SM01027">
    <property type="entry name" value="Beta-Casp"/>
    <property type="match status" value="1"/>
</dbReference>
<feature type="domain" description="Metallo-beta-lactamase" evidence="2">
    <location>
        <begin position="13"/>
        <end position="224"/>
    </location>
</feature>
<dbReference type="PANTHER" id="PTHR11203">
    <property type="entry name" value="CLEAVAGE AND POLYADENYLATION SPECIFICITY FACTOR FAMILY MEMBER"/>
    <property type="match status" value="1"/>
</dbReference>
<evidence type="ECO:0000259" key="3">
    <source>
        <dbReference type="SMART" id="SM01027"/>
    </source>
</evidence>
<keyword evidence="5" id="KW-1185">Reference proteome</keyword>
<dbReference type="SMART" id="SM00849">
    <property type="entry name" value="Lactamase_B"/>
    <property type="match status" value="1"/>
</dbReference>
<dbReference type="Pfam" id="PF00753">
    <property type="entry name" value="Lactamase_B"/>
    <property type="match status" value="1"/>
</dbReference>
<reference evidence="5" key="1">
    <citation type="journal article" date="2019" name="Int. J. Syst. Evol. Microbiol.">
        <title>The Global Catalogue of Microorganisms (GCM) 10K type strain sequencing project: providing services to taxonomists for standard genome sequencing and annotation.</title>
        <authorList>
            <consortium name="The Broad Institute Genomics Platform"/>
            <consortium name="The Broad Institute Genome Sequencing Center for Infectious Disease"/>
            <person name="Wu L."/>
            <person name="Ma J."/>
        </authorList>
    </citation>
    <scope>NUCLEOTIDE SEQUENCE [LARGE SCALE GENOMIC DNA]</scope>
    <source>
        <strain evidence="5">CCUG 57942</strain>
    </source>
</reference>
<dbReference type="Gene3D" id="3.60.15.10">
    <property type="entry name" value="Ribonuclease Z/Hydroxyacylglutathione hydrolase-like"/>
    <property type="match status" value="1"/>
</dbReference>
<dbReference type="InterPro" id="IPR011108">
    <property type="entry name" value="RMMBL"/>
</dbReference>
<dbReference type="InterPro" id="IPR050698">
    <property type="entry name" value="MBL"/>
</dbReference>
<organism evidence="4 5">
    <name type="scientific">Rubritalea tangerina</name>
    <dbReference type="NCBI Taxonomy" id="430798"/>
    <lineage>
        <taxon>Bacteria</taxon>
        <taxon>Pseudomonadati</taxon>
        <taxon>Verrucomicrobiota</taxon>
        <taxon>Verrucomicrobiia</taxon>
        <taxon>Verrucomicrobiales</taxon>
        <taxon>Rubritaleaceae</taxon>
        <taxon>Rubritalea</taxon>
    </lineage>
</organism>
<evidence type="ECO:0000313" key="5">
    <source>
        <dbReference type="Proteomes" id="UP001597389"/>
    </source>
</evidence>
<evidence type="ECO:0000259" key="2">
    <source>
        <dbReference type="SMART" id="SM00849"/>
    </source>
</evidence>
<comment type="caution">
    <text evidence="4">The sequence shown here is derived from an EMBL/GenBank/DDBJ whole genome shotgun (WGS) entry which is preliminary data.</text>
</comment>
<dbReference type="Pfam" id="PF10996">
    <property type="entry name" value="Beta-Casp"/>
    <property type="match status" value="1"/>
</dbReference>
<dbReference type="RefSeq" id="WP_377177144.1">
    <property type="nucleotide sequence ID" value="NZ_JBHUJB010000005.1"/>
</dbReference>
<accession>A0ABW4Z5Z1</accession>
<dbReference type="Pfam" id="PF07521">
    <property type="entry name" value="RMMBL"/>
    <property type="match status" value="1"/>
</dbReference>
<dbReference type="InterPro" id="IPR001279">
    <property type="entry name" value="Metallo-B-lactamas"/>
</dbReference>
<keyword evidence="1 4" id="KW-0378">Hydrolase</keyword>
<name>A0ABW4Z5Z1_9BACT</name>
<gene>
    <name evidence="4" type="ORF">ACFSW8_00125</name>
</gene>
<dbReference type="PANTHER" id="PTHR11203:SF37">
    <property type="entry name" value="INTEGRATOR COMPLEX SUBUNIT 11"/>
    <property type="match status" value="1"/>
</dbReference>
<proteinExistence type="predicted"/>
<dbReference type="Proteomes" id="UP001597389">
    <property type="component" value="Unassembled WGS sequence"/>
</dbReference>